<feature type="transmembrane region" description="Helical" evidence="1">
    <location>
        <begin position="12"/>
        <end position="31"/>
    </location>
</feature>
<gene>
    <name evidence="2" type="ORF">Sjap_024276</name>
</gene>
<evidence type="ECO:0000256" key="1">
    <source>
        <dbReference type="SAM" id="Phobius"/>
    </source>
</evidence>
<proteinExistence type="predicted"/>
<accession>A0AAP0EDB0</accession>
<keyword evidence="1" id="KW-0812">Transmembrane</keyword>
<keyword evidence="1" id="KW-1133">Transmembrane helix</keyword>
<dbReference type="AlphaFoldDB" id="A0AAP0EDB0"/>
<dbReference type="EMBL" id="JBBNAE010000010">
    <property type="protein sequence ID" value="KAK9091099.1"/>
    <property type="molecule type" value="Genomic_DNA"/>
</dbReference>
<evidence type="ECO:0000313" key="3">
    <source>
        <dbReference type="Proteomes" id="UP001417504"/>
    </source>
</evidence>
<organism evidence="2 3">
    <name type="scientific">Stephania japonica</name>
    <dbReference type="NCBI Taxonomy" id="461633"/>
    <lineage>
        <taxon>Eukaryota</taxon>
        <taxon>Viridiplantae</taxon>
        <taxon>Streptophyta</taxon>
        <taxon>Embryophyta</taxon>
        <taxon>Tracheophyta</taxon>
        <taxon>Spermatophyta</taxon>
        <taxon>Magnoliopsida</taxon>
        <taxon>Ranunculales</taxon>
        <taxon>Menispermaceae</taxon>
        <taxon>Menispermoideae</taxon>
        <taxon>Cissampelideae</taxon>
        <taxon>Stephania</taxon>
    </lineage>
</organism>
<keyword evidence="1" id="KW-0472">Membrane</keyword>
<protein>
    <submittedName>
        <fullName evidence="2">Uncharacterized protein</fullName>
    </submittedName>
</protein>
<evidence type="ECO:0000313" key="2">
    <source>
        <dbReference type="EMBL" id="KAK9091099.1"/>
    </source>
</evidence>
<keyword evidence="3" id="KW-1185">Reference proteome</keyword>
<name>A0AAP0EDB0_9MAGN</name>
<comment type="caution">
    <text evidence="2">The sequence shown here is derived from an EMBL/GenBank/DDBJ whole genome shotgun (WGS) entry which is preliminary data.</text>
</comment>
<reference evidence="2 3" key="1">
    <citation type="submission" date="2024-01" db="EMBL/GenBank/DDBJ databases">
        <title>Genome assemblies of Stephania.</title>
        <authorList>
            <person name="Yang L."/>
        </authorList>
    </citation>
    <scope>NUCLEOTIDE SEQUENCE [LARGE SCALE GENOMIC DNA]</scope>
    <source>
        <strain evidence="2">QJT</strain>
        <tissue evidence="2">Leaf</tissue>
    </source>
</reference>
<dbReference type="Proteomes" id="UP001417504">
    <property type="component" value="Unassembled WGS sequence"/>
</dbReference>
<sequence>MHSMESLTPNPFQNLILTYIKSFLSFFLLYFPRMLAAVDAIDPLVSKSSINNKEIKKGGEVVPLLSLNPPLALLFFTWVFNKIGARVFFDFLK</sequence>